<evidence type="ECO:0000256" key="3">
    <source>
        <dbReference type="ARBA" id="ARBA00023163"/>
    </source>
</evidence>
<dbReference type="SMART" id="SM00345">
    <property type="entry name" value="HTH_GNTR"/>
    <property type="match status" value="1"/>
</dbReference>
<evidence type="ECO:0000256" key="2">
    <source>
        <dbReference type="ARBA" id="ARBA00023125"/>
    </source>
</evidence>
<dbReference type="RefSeq" id="WP_142259113.1">
    <property type="nucleotide sequence ID" value="NZ_BMPV01000007.1"/>
</dbReference>
<evidence type="ECO:0000256" key="1">
    <source>
        <dbReference type="ARBA" id="ARBA00023015"/>
    </source>
</evidence>
<dbReference type="InterPro" id="IPR036388">
    <property type="entry name" value="WH-like_DNA-bd_sf"/>
</dbReference>
<dbReference type="GO" id="GO:0003677">
    <property type="term" value="F:DNA binding"/>
    <property type="evidence" value="ECO:0007669"/>
    <property type="project" value="UniProtKB-KW"/>
</dbReference>
<dbReference type="Pfam" id="PF00392">
    <property type="entry name" value="GntR"/>
    <property type="match status" value="1"/>
</dbReference>
<dbReference type="PROSITE" id="PS50949">
    <property type="entry name" value="HTH_GNTR"/>
    <property type="match status" value="1"/>
</dbReference>
<reference evidence="5 6" key="1">
    <citation type="submission" date="2019-06" db="EMBL/GenBank/DDBJ databases">
        <title>Sequencing the genomes of 1000 actinobacteria strains.</title>
        <authorList>
            <person name="Klenk H.-P."/>
        </authorList>
    </citation>
    <scope>NUCLEOTIDE SEQUENCE [LARGE SCALE GENOMIC DNA]</scope>
    <source>
        <strain evidence="5 6">DSM 43186</strain>
    </source>
</reference>
<dbReference type="SUPFAM" id="SSF48008">
    <property type="entry name" value="GntR ligand-binding domain-like"/>
    <property type="match status" value="1"/>
</dbReference>
<dbReference type="AlphaFoldDB" id="A0A543IWT9"/>
<dbReference type="Gene3D" id="1.20.120.530">
    <property type="entry name" value="GntR ligand-binding domain-like"/>
    <property type="match status" value="1"/>
</dbReference>
<evidence type="ECO:0000259" key="4">
    <source>
        <dbReference type="PROSITE" id="PS50949"/>
    </source>
</evidence>
<dbReference type="Proteomes" id="UP000319213">
    <property type="component" value="Unassembled WGS sequence"/>
</dbReference>
<name>A0A543IWT9_9ACTN</name>
<dbReference type="PANTHER" id="PTHR43537:SF44">
    <property type="entry name" value="GNTR FAMILY REGULATORY PROTEIN"/>
    <property type="match status" value="1"/>
</dbReference>
<keyword evidence="3" id="KW-0804">Transcription</keyword>
<dbReference type="OrthoDB" id="4164516at2"/>
<dbReference type="Gene3D" id="1.10.10.10">
    <property type="entry name" value="Winged helix-like DNA-binding domain superfamily/Winged helix DNA-binding domain"/>
    <property type="match status" value="1"/>
</dbReference>
<dbReference type="InterPro" id="IPR011711">
    <property type="entry name" value="GntR_C"/>
</dbReference>
<dbReference type="GO" id="GO:0003700">
    <property type="term" value="F:DNA-binding transcription factor activity"/>
    <property type="evidence" value="ECO:0007669"/>
    <property type="project" value="InterPro"/>
</dbReference>
<protein>
    <submittedName>
        <fullName evidence="5">GntR family transcriptional regulator</fullName>
    </submittedName>
</protein>
<dbReference type="InterPro" id="IPR000524">
    <property type="entry name" value="Tscrpt_reg_HTH_GntR"/>
</dbReference>
<keyword evidence="2" id="KW-0238">DNA-binding</keyword>
<gene>
    <name evidence="5" type="ORF">FHX40_1730</name>
</gene>
<dbReference type="PANTHER" id="PTHR43537">
    <property type="entry name" value="TRANSCRIPTIONAL REGULATOR, GNTR FAMILY"/>
    <property type="match status" value="1"/>
</dbReference>
<evidence type="ECO:0000313" key="5">
    <source>
        <dbReference type="EMBL" id="TQM75036.1"/>
    </source>
</evidence>
<comment type="caution">
    <text evidence="5">The sequence shown here is derived from an EMBL/GenBank/DDBJ whole genome shotgun (WGS) entry which is preliminary data.</text>
</comment>
<proteinExistence type="predicted"/>
<organism evidence="5 6">
    <name type="scientific">Thermopolyspora flexuosa</name>
    <dbReference type="NCBI Taxonomy" id="103836"/>
    <lineage>
        <taxon>Bacteria</taxon>
        <taxon>Bacillati</taxon>
        <taxon>Actinomycetota</taxon>
        <taxon>Actinomycetes</taxon>
        <taxon>Streptosporangiales</taxon>
        <taxon>Streptosporangiaceae</taxon>
        <taxon>Thermopolyspora</taxon>
    </lineage>
</organism>
<dbReference type="Pfam" id="PF07729">
    <property type="entry name" value="FCD"/>
    <property type="match status" value="1"/>
</dbReference>
<accession>A0A543IWT9</accession>
<dbReference type="InterPro" id="IPR008920">
    <property type="entry name" value="TF_FadR/GntR_C"/>
</dbReference>
<dbReference type="SMART" id="SM00895">
    <property type="entry name" value="FCD"/>
    <property type="match status" value="1"/>
</dbReference>
<dbReference type="InterPro" id="IPR036390">
    <property type="entry name" value="WH_DNA-bd_sf"/>
</dbReference>
<keyword evidence="6" id="KW-1185">Reference proteome</keyword>
<keyword evidence="1" id="KW-0805">Transcription regulation</keyword>
<dbReference type="EMBL" id="VFPQ01000001">
    <property type="protein sequence ID" value="TQM75036.1"/>
    <property type="molecule type" value="Genomic_DNA"/>
</dbReference>
<sequence length="246" mass="26360">MRDGARSETLHNRVLAVLGPAIAAGDYRPGHVFTLDRLEADFGVSRTVVREAVRVLESMGLVVSRPRIGVKVQPVTAWNVFDPYLIRWRLAGRGRIAQLRSLTELRAAVEPAAAAAAAVRASEAGRARLAELSELLTATGEAGDLDTFLRHDIEFHRLVLAESGNEMFAGLGDVIAEVLTGRTVHHLMPARPRPEALRLHALVASAIGAGLADVAQAAMRSIVAEVRDEVARLAGLENEPPAPEDG</sequence>
<dbReference type="SUPFAM" id="SSF46785">
    <property type="entry name" value="Winged helix' DNA-binding domain"/>
    <property type="match status" value="1"/>
</dbReference>
<feature type="domain" description="HTH gntR-type" evidence="4">
    <location>
        <begin position="8"/>
        <end position="75"/>
    </location>
</feature>
<evidence type="ECO:0000313" key="6">
    <source>
        <dbReference type="Proteomes" id="UP000319213"/>
    </source>
</evidence>